<dbReference type="OrthoDB" id="3193769at2"/>
<name>A0A5M9GQM5_9SPHI</name>
<evidence type="ECO:0000259" key="6">
    <source>
        <dbReference type="PROSITE" id="PS50994"/>
    </source>
</evidence>
<dbReference type="GO" id="GO:0006310">
    <property type="term" value="P:DNA recombination"/>
    <property type="evidence" value="ECO:0007669"/>
    <property type="project" value="UniProtKB-KW"/>
</dbReference>
<protein>
    <submittedName>
        <fullName evidence="7">IS21 family transposase</fullName>
    </submittedName>
</protein>
<keyword evidence="8" id="KW-1185">Reference proteome</keyword>
<dbReference type="SUPFAM" id="SSF53098">
    <property type="entry name" value="Ribonuclease H-like"/>
    <property type="match status" value="1"/>
</dbReference>
<dbReference type="Gene3D" id="1.10.10.60">
    <property type="entry name" value="Homeodomain-like"/>
    <property type="match status" value="1"/>
</dbReference>
<keyword evidence="4" id="KW-0233">DNA recombination</keyword>
<dbReference type="AlphaFoldDB" id="A0A5M9GQM5"/>
<evidence type="ECO:0000259" key="5">
    <source>
        <dbReference type="PROSITE" id="PS50531"/>
    </source>
</evidence>
<comment type="similarity">
    <text evidence="1">Belongs to the transposase IS21/IS408/IS1162 family.</text>
</comment>
<dbReference type="Gene3D" id="3.30.420.10">
    <property type="entry name" value="Ribonuclease H-like superfamily/Ribonuclease H"/>
    <property type="match status" value="1"/>
</dbReference>
<feature type="domain" description="HTH IS21-type" evidence="5">
    <location>
        <begin position="10"/>
        <end position="75"/>
    </location>
</feature>
<dbReference type="PANTHER" id="PTHR35004">
    <property type="entry name" value="TRANSPOSASE RV3428C-RELATED"/>
    <property type="match status" value="1"/>
</dbReference>
<dbReference type="PANTHER" id="PTHR35004:SF6">
    <property type="entry name" value="TRANSPOSASE"/>
    <property type="match status" value="1"/>
</dbReference>
<keyword evidence="3" id="KW-0238">DNA-binding</keyword>
<evidence type="ECO:0000313" key="8">
    <source>
        <dbReference type="Proteomes" id="UP000322918"/>
    </source>
</evidence>
<dbReference type="EMBL" id="VWNE01000040">
    <property type="protein sequence ID" value="KAA8476826.1"/>
    <property type="molecule type" value="Genomic_DNA"/>
</dbReference>
<reference evidence="7 8" key="1">
    <citation type="submission" date="2019-09" db="EMBL/GenBank/DDBJ databases">
        <title>Pararcticibacter amylolyticus gen. nov., sp. nov., isolated from a rottenly hemp rope, and reclassification of Pedobacter tournemirensis as Pararcticibacter tournemirensis comb. nov.</title>
        <authorList>
            <person name="Cai Y."/>
        </authorList>
    </citation>
    <scope>NUCLEOTIDE SEQUENCE [LARGE SCALE GENOMIC DNA]</scope>
    <source>
        <strain evidence="7 8">TF5-37.2-LB10</strain>
    </source>
</reference>
<keyword evidence="2" id="KW-0815">Transposition</keyword>
<organism evidence="7 8">
    <name type="scientific">Arcticibacter tournemirensis</name>
    <dbReference type="NCBI Taxonomy" id="699437"/>
    <lineage>
        <taxon>Bacteria</taxon>
        <taxon>Pseudomonadati</taxon>
        <taxon>Bacteroidota</taxon>
        <taxon>Sphingobacteriia</taxon>
        <taxon>Sphingobacteriales</taxon>
        <taxon>Sphingobacteriaceae</taxon>
        <taxon>Arcticibacter</taxon>
    </lineage>
</organism>
<evidence type="ECO:0000256" key="4">
    <source>
        <dbReference type="ARBA" id="ARBA00023172"/>
    </source>
</evidence>
<dbReference type="GO" id="GO:0015074">
    <property type="term" value="P:DNA integration"/>
    <property type="evidence" value="ECO:0007669"/>
    <property type="project" value="InterPro"/>
</dbReference>
<dbReference type="PROSITE" id="PS50531">
    <property type="entry name" value="HTH_IS21"/>
    <property type="match status" value="1"/>
</dbReference>
<dbReference type="NCBIfam" id="NF033546">
    <property type="entry name" value="transpos_IS21"/>
    <property type="match status" value="1"/>
</dbReference>
<evidence type="ECO:0000256" key="2">
    <source>
        <dbReference type="ARBA" id="ARBA00022578"/>
    </source>
</evidence>
<gene>
    <name evidence="7" type="ORF">F1649_19300</name>
</gene>
<dbReference type="RefSeq" id="WP_141814198.1">
    <property type="nucleotide sequence ID" value="NZ_VFPL01000001.1"/>
</dbReference>
<dbReference type="InterPro" id="IPR036397">
    <property type="entry name" value="RNaseH_sf"/>
</dbReference>
<sequence length="519" mass="60294">MDKKTISNWIMYHQIRKMHAEGSTFSQIASLLGLDRRTVKKYYRMDEQLYESFLSGKEERSKLLSPYEGFVKEKLEALPSASTAQVHDWLKEHHSEFPPTSPRTVYNFVMWVRQKYRIMTEERTRDYMRVEELPYGAQGQADFGQYTLRSAEGRKKVWFFSLVLSASRYKYVHFSDRPFTTGTAIEAHEAAFRFLGGIPKELVYDQDRLFLVDENLGELLLTKEFKTYVFERDYQIYFCRKADPQSKGKIENVIGYIKKNFLYGRLYHDIEVLQSQVLAWLARTGNAMVHGTTKKVPMQEWEQEKAHLSSWAPIGLMPDYIVSAVLKDNMFNYKGNSYSVPCGTYKGKGTYLNLRLEEGDVLAVYNQQEELLCHHELYSGRGKTVINTDHKRDKSGKVRDLIHQTAALFSDRQQALVFLEKIREQKPRYARDQVQAIRDAISGSDGPMKDTALDTCMVRSLFDATAFKEILRQLTELALQPTSREAMIKLLDPANLKKAEIRPKGSDIRVYENLFNTRL</sequence>
<accession>A0A5M9GQM5</accession>
<evidence type="ECO:0000256" key="1">
    <source>
        <dbReference type="ARBA" id="ARBA00009277"/>
    </source>
</evidence>
<dbReference type="PROSITE" id="PS50994">
    <property type="entry name" value="INTEGRASE"/>
    <property type="match status" value="1"/>
</dbReference>
<dbReference type="Proteomes" id="UP000322918">
    <property type="component" value="Unassembled WGS sequence"/>
</dbReference>
<dbReference type="GO" id="GO:0032196">
    <property type="term" value="P:transposition"/>
    <property type="evidence" value="ECO:0007669"/>
    <property type="project" value="UniProtKB-KW"/>
</dbReference>
<comment type="caution">
    <text evidence="7">The sequence shown here is derived from an EMBL/GenBank/DDBJ whole genome shotgun (WGS) entry which is preliminary data.</text>
</comment>
<dbReference type="InterPro" id="IPR017894">
    <property type="entry name" value="HTH_IS21_transposase_type"/>
</dbReference>
<dbReference type="InterPro" id="IPR012337">
    <property type="entry name" value="RNaseH-like_sf"/>
</dbReference>
<feature type="domain" description="Integrase catalytic" evidence="6">
    <location>
        <begin position="130"/>
        <end position="305"/>
    </location>
</feature>
<proteinExistence type="inferred from homology"/>
<evidence type="ECO:0000256" key="3">
    <source>
        <dbReference type="ARBA" id="ARBA00023125"/>
    </source>
</evidence>
<dbReference type="GO" id="GO:0003677">
    <property type="term" value="F:DNA binding"/>
    <property type="evidence" value="ECO:0007669"/>
    <property type="project" value="UniProtKB-KW"/>
</dbReference>
<dbReference type="InterPro" id="IPR001584">
    <property type="entry name" value="Integrase_cat-core"/>
</dbReference>
<evidence type="ECO:0000313" key="7">
    <source>
        <dbReference type="EMBL" id="KAA8476826.1"/>
    </source>
</evidence>